<evidence type="ECO:0000313" key="2">
    <source>
        <dbReference type="EMBL" id="CAE0273712.1"/>
    </source>
</evidence>
<gene>
    <name evidence="2" type="ORF">SELO1098_LOCUS2538</name>
</gene>
<name>A0A7S3GQK8_9STRA</name>
<keyword evidence="1" id="KW-0732">Signal</keyword>
<organism evidence="2">
    <name type="scientific">Spumella elongata</name>
    <dbReference type="NCBI Taxonomy" id="89044"/>
    <lineage>
        <taxon>Eukaryota</taxon>
        <taxon>Sar</taxon>
        <taxon>Stramenopiles</taxon>
        <taxon>Ochrophyta</taxon>
        <taxon>Chrysophyceae</taxon>
        <taxon>Chromulinales</taxon>
        <taxon>Chromulinaceae</taxon>
        <taxon>Spumella</taxon>
    </lineage>
</organism>
<dbReference type="EMBL" id="HBIC01004680">
    <property type="protein sequence ID" value="CAE0273712.1"/>
    <property type="molecule type" value="Transcribed_RNA"/>
</dbReference>
<feature type="chain" id="PRO_5030740585" evidence="1">
    <location>
        <begin position="24"/>
        <end position="438"/>
    </location>
</feature>
<dbReference type="AlphaFoldDB" id="A0A7S3GQK8"/>
<evidence type="ECO:0000256" key="1">
    <source>
        <dbReference type="SAM" id="SignalP"/>
    </source>
</evidence>
<protein>
    <submittedName>
        <fullName evidence="2">Uncharacterized protein</fullName>
    </submittedName>
</protein>
<proteinExistence type="predicted"/>
<dbReference type="InterPro" id="IPR037140">
    <property type="entry name" value="VHL_beta_dom_sf"/>
</dbReference>
<accession>A0A7S3GQK8</accession>
<reference evidence="2" key="1">
    <citation type="submission" date="2021-01" db="EMBL/GenBank/DDBJ databases">
        <authorList>
            <person name="Corre E."/>
            <person name="Pelletier E."/>
            <person name="Niang G."/>
            <person name="Scheremetjew M."/>
            <person name="Finn R."/>
            <person name="Kale V."/>
            <person name="Holt S."/>
            <person name="Cochrane G."/>
            <person name="Meng A."/>
            <person name="Brown T."/>
            <person name="Cohen L."/>
        </authorList>
    </citation>
    <scope>NUCLEOTIDE SEQUENCE</scope>
    <source>
        <strain evidence="2">CCAP 955/1</strain>
    </source>
</reference>
<feature type="signal peptide" evidence="1">
    <location>
        <begin position="1"/>
        <end position="23"/>
    </location>
</feature>
<sequence length="438" mass="47396">MLGSQTVLILVGVFVCVAQLALAVPPVNSIPVKIINHAGAPIEVYWIDTFSNDGTIVKQTAKPLRNSSDAHINSYDGHQFVAKFLNEVEGAEAYFTKGPSEETVIVEYDTESNVMTARQITKFDEIMDLINEATKTCNNLEDSTFTDCIKSKVVEEAKRLTDTTNEIRRYRDLMSPRLNSYVCADDMANVSTALKVVPFDDRRERYNADLVVDTDRAKVWVMKKAITAKECEILARRSVAPVAPASHTELSMEADGSSVMVSAQANGPLVYELDAEAPEKDPLWPLYSRIIKVTNAVGKQGIPVLPIPQEKLILLTYEEGTSGLGTHFHGKSKFQPGDRVASALLFCQTAAQGGQVTFPKADIVLTPETGMGVFYSYKSATTGDMDDGYSEMSGCPVRAGNMVVASLHLRSGTPVLALENATTGVDSGANGSAELGPA</sequence>
<dbReference type="Gene3D" id="2.60.120.620">
    <property type="entry name" value="q2cbj1_9rhob like domain"/>
    <property type="match status" value="1"/>
</dbReference>
<dbReference type="Gene3D" id="2.60.40.780">
    <property type="entry name" value="von Hippel-Lindau disease tumour suppressor, beta domain"/>
    <property type="match status" value="1"/>
</dbReference>